<evidence type="ECO:0000256" key="7">
    <source>
        <dbReference type="ARBA" id="ARBA00023136"/>
    </source>
</evidence>
<dbReference type="GeneID" id="13882386"/>
<evidence type="ECO:0000259" key="10">
    <source>
        <dbReference type="Pfam" id="PF00324"/>
    </source>
</evidence>
<dbReference type="InterPro" id="IPR004840">
    <property type="entry name" value="Amino_acid_permease_CS"/>
</dbReference>
<evidence type="ECO:0000256" key="3">
    <source>
        <dbReference type="ARBA" id="ARBA00022448"/>
    </source>
</evidence>
<feature type="transmembrane region" description="Helical" evidence="9">
    <location>
        <begin position="155"/>
        <end position="180"/>
    </location>
</feature>
<name>H2AUL2_KAZAF</name>
<dbReference type="OrthoDB" id="3900342at2759"/>
<evidence type="ECO:0000313" key="12">
    <source>
        <dbReference type="Proteomes" id="UP000005220"/>
    </source>
</evidence>
<dbReference type="InterPro" id="IPR050524">
    <property type="entry name" value="APC_YAT"/>
</dbReference>
<keyword evidence="7 9" id="KW-0472">Membrane</keyword>
<keyword evidence="4 9" id="KW-0812">Transmembrane</keyword>
<feature type="transmembrane region" description="Helical" evidence="9">
    <location>
        <begin position="411"/>
        <end position="436"/>
    </location>
</feature>
<evidence type="ECO:0000256" key="1">
    <source>
        <dbReference type="ARBA" id="ARBA00004141"/>
    </source>
</evidence>
<accession>H2AUL2</accession>
<dbReference type="PANTHER" id="PTHR43341:SF17">
    <property type="entry name" value="GENERAL AMINO ACID PERMEASE AGP1-RELATED"/>
    <property type="match status" value="1"/>
</dbReference>
<dbReference type="Pfam" id="PF00324">
    <property type="entry name" value="AA_permease"/>
    <property type="match status" value="1"/>
</dbReference>
<evidence type="ECO:0000256" key="6">
    <source>
        <dbReference type="ARBA" id="ARBA00022989"/>
    </source>
</evidence>
<dbReference type="GO" id="GO:0016020">
    <property type="term" value="C:membrane"/>
    <property type="evidence" value="ECO:0007669"/>
    <property type="project" value="UniProtKB-SubCell"/>
</dbReference>
<dbReference type="InterPro" id="IPR004841">
    <property type="entry name" value="AA-permease/SLC12A_dom"/>
</dbReference>
<evidence type="ECO:0000256" key="9">
    <source>
        <dbReference type="SAM" id="Phobius"/>
    </source>
</evidence>
<feature type="compositionally biased region" description="Acidic residues" evidence="8">
    <location>
        <begin position="83"/>
        <end position="93"/>
    </location>
</feature>
<comment type="similarity">
    <text evidence="2">Belongs to the amino acid-polyamine-organocation (APC) superfamily. YAT (TC 2.A.3.10) family.</text>
</comment>
<dbReference type="Proteomes" id="UP000005220">
    <property type="component" value="Chromosome 4"/>
</dbReference>
<feature type="transmembrane region" description="Helical" evidence="9">
    <location>
        <begin position="457"/>
        <end position="476"/>
    </location>
</feature>
<dbReference type="InterPro" id="IPR004762">
    <property type="entry name" value="Amino_acid_permease_fungi"/>
</dbReference>
<evidence type="ECO:0000256" key="2">
    <source>
        <dbReference type="ARBA" id="ARBA00006983"/>
    </source>
</evidence>
<evidence type="ECO:0000256" key="5">
    <source>
        <dbReference type="ARBA" id="ARBA00022970"/>
    </source>
</evidence>
<dbReference type="InParanoid" id="H2AUL2"/>
<feature type="transmembrane region" description="Helical" evidence="9">
    <location>
        <begin position="201"/>
        <end position="219"/>
    </location>
</feature>
<feature type="transmembrane region" description="Helical" evidence="9">
    <location>
        <begin position="318"/>
        <end position="337"/>
    </location>
</feature>
<protein>
    <recommendedName>
        <fullName evidence="10">Amino acid permease/ SLC12A domain-containing protein</fullName>
    </recommendedName>
</protein>
<feature type="region of interest" description="Disordered" evidence="8">
    <location>
        <begin position="81"/>
        <end position="117"/>
    </location>
</feature>
<organism evidence="11 12">
    <name type="scientific">Kazachstania africana (strain ATCC 22294 / BCRC 22015 / CBS 2517 / CECT 1963 / NBRC 1671 / NRRL Y-8276)</name>
    <name type="common">Yeast</name>
    <name type="synonym">Kluyveromyces africanus</name>
    <dbReference type="NCBI Taxonomy" id="1071382"/>
    <lineage>
        <taxon>Eukaryota</taxon>
        <taxon>Fungi</taxon>
        <taxon>Dikarya</taxon>
        <taxon>Ascomycota</taxon>
        <taxon>Saccharomycotina</taxon>
        <taxon>Saccharomycetes</taxon>
        <taxon>Saccharomycetales</taxon>
        <taxon>Saccharomycetaceae</taxon>
        <taxon>Kazachstania</taxon>
    </lineage>
</organism>
<feature type="transmembrane region" description="Helical" evidence="9">
    <location>
        <begin position="528"/>
        <end position="549"/>
    </location>
</feature>
<feature type="transmembrane region" description="Helical" evidence="9">
    <location>
        <begin position="482"/>
        <end position="508"/>
    </location>
</feature>
<dbReference type="EMBL" id="HE650824">
    <property type="protein sequence ID" value="CCF58062.1"/>
    <property type="molecule type" value="Genomic_DNA"/>
</dbReference>
<gene>
    <name evidence="11" type="primary">KAFR0D04140</name>
    <name evidence="11" type="ORF">KAFR_0D04140</name>
</gene>
<keyword evidence="12" id="KW-1185">Reference proteome</keyword>
<dbReference type="HOGENOM" id="CLU_007946_12_0_1"/>
<keyword evidence="6 9" id="KW-1133">Transmembrane helix</keyword>
<feature type="transmembrane region" description="Helical" evidence="9">
    <location>
        <begin position="239"/>
        <end position="259"/>
    </location>
</feature>
<comment type="subcellular location">
    <subcellularLocation>
        <location evidence="1">Membrane</location>
        <topology evidence="1">Multi-pass membrane protein</topology>
    </subcellularLocation>
</comment>
<dbReference type="PANTHER" id="PTHR43341">
    <property type="entry name" value="AMINO ACID PERMEASE"/>
    <property type="match status" value="1"/>
</dbReference>
<dbReference type="AlphaFoldDB" id="H2AUL2"/>
<feature type="compositionally biased region" description="Polar residues" evidence="8">
    <location>
        <begin position="96"/>
        <end position="109"/>
    </location>
</feature>
<feature type="transmembrane region" description="Helical" evidence="9">
    <location>
        <begin position="569"/>
        <end position="585"/>
    </location>
</feature>
<feature type="transmembrane region" description="Helical" evidence="9">
    <location>
        <begin position="271"/>
        <end position="290"/>
    </location>
</feature>
<dbReference type="GO" id="GO:0015171">
    <property type="term" value="F:amino acid transmembrane transporter activity"/>
    <property type="evidence" value="ECO:0007669"/>
    <property type="project" value="UniProtKB-ARBA"/>
</dbReference>
<evidence type="ECO:0000256" key="8">
    <source>
        <dbReference type="SAM" id="MobiDB-lite"/>
    </source>
</evidence>
<proteinExistence type="inferred from homology"/>
<sequence length="637" mass="70659">MSQSNKDHHDYVPDSKFEMVDIVKKPEIKNSEQDNIVEFFTSSNTAHSASSSESYSRSPDKPLFGITKPHVRKFVDSFRRAEDDEETAEDLENELVSTLSPSKSKQLHGQKNGDDDAHLQKSIRPRHVLMMSLGTGIGTGLLVGNGSALSKAGPGALVIGYGIMGSCLYCIIQACGEMAVCYSGLPGNFNAYPSFLVDEGMAFGVAWVYCLQWLCVMPLELVTASMTIDYWTTKVNSDVFVVIFFVLITLINTFGAKGYAEAEFFFNSCKVLMMAGFFILAIVINTGGAGNDGYIGAKYWHNPGAFRGDKSIDRFKDVMSTFTTAAFAFGASEFIAIGASEQSNPRRAIPSAAKTMIYRILFIFLTSITLVGFLVPYDSTELLGSGGSASSQASPYVIAVASHGVRVVPHFINAVILLSVLSVANSAYYSSCRILYSLAQQGYAPKWFEYIDREGRPARAMLVTTIFGVIAFCSCSDKEEDVFAWLLSIAGLSQLFTWTAICLSHIRFRRAMKVQGRSVDEIGFKSQVGVWGSGYAAIMMILALIAEFWVSIAPIGEDHLDAQNFFENYLAMPILIVLYFGYKIYKKDWKLFIRAKDIDLISHRTIFDGELVRQEEEEYKEKLRNGPKWKRVVAFWC</sequence>
<dbReference type="Gene3D" id="1.20.1740.10">
    <property type="entry name" value="Amino acid/polyamine transporter I"/>
    <property type="match status" value="1"/>
</dbReference>
<dbReference type="NCBIfam" id="TIGR00913">
    <property type="entry name" value="2A0310"/>
    <property type="match status" value="1"/>
</dbReference>
<dbReference type="PROSITE" id="PS00218">
    <property type="entry name" value="AMINO_ACID_PERMEASE_1"/>
    <property type="match status" value="1"/>
</dbReference>
<evidence type="ECO:0000256" key="4">
    <source>
        <dbReference type="ARBA" id="ARBA00022692"/>
    </source>
</evidence>
<dbReference type="FunFam" id="1.20.1740.10:FF:000017">
    <property type="entry name" value="Amino acid permease"/>
    <property type="match status" value="1"/>
</dbReference>
<feature type="domain" description="Amino acid permease/ SLC12A" evidence="10">
    <location>
        <begin position="127"/>
        <end position="593"/>
    </location>
</feature>
<feature type="transmembrane region" description="Helical" evidence="9">
    <location>
        <begin position="128"/>
        <end position="149"/>
    </location>
</feature>
<reference evidence="11 12" key="1">
    <citation type="journal article" date="2011" name="Proc. Natl. Acad. Sci. U.S.A.">
        <title>Evolutionary erosion of yeast sex chromosomes by mating-type switching accidents.</title>
        <authorList>
            <person name="Gordon J.L."/>
            <person name="Armisen D."/>
            <person name="Proux-Wera E."/>
            <person name="Oheigeartaigh S.S."/>
            <person name="Byrne K.P."/>
            <person name="Wolfe K.H."/>
        </authorList>
    </citation>
    <scope>NUCLEOTIDE SEQUENCE [LARGE SCALE GENOMIC DNA]</scope>
    <source>
        <strain evidence="12">ATCC 22294 / BCRC 22015 / CBS 2517 / CECT 1963 / NBRC 1671 / NRRL Y-8276</strain>
    </source>
</reference>
<evidence type="ECO:0000313" key="11">
    <source>
        <dbReference type="EMBL" id="CCF58062.1"/>
    </source>
</evidence>
<feature type="transmembrane region" description="Helical" evidence="9">
    <location>
        <begin position="357"/>
        <end position="377"/>
    </location>
</feature>
<dbReference type="FunCoup" id="H2AUL2">
    <property type="interactions" value="220"/>
</dbReference>
<keyword evidence="3" id="KW-0813">Transport</keyword>
<dbReference type="KEGG" id="kaf:KAFR_0D04140"/>
<dbReference type="eggNOG" id="KOG1286">
    <property type="taxonomic scope" value="Eukaryota"/>
</dbReference>
<keyword evidence="5" id="KW-0029">Amino-acid transport</keyword>
<dbReference type="RefSeq" id="XP_003957197.1">
    <property type="nucleotide sequence ID" value="XM_003957148.1"/>
</dbReference>